<proteinExistence type="predicted"/>
<dbReference type="AlphaFoldDB" id="A0A6H5IRW7"/>
<protein>
    <submittedName>
        <fullName evidence="1">Uncharacterized protein</fullName>
    </submittedName>
</protein>
<accession>A0A6H5IRW7</accession>
<feature type="non-terminal residue" evidence="1">
    <location>
        <position position="1"/>
    </location>
</feature>
<keyword evidence="2" id="KW-1185">Reference proteome</keyword>
<name>A0A6H5IRW7_9HYME</name>
<reference evidence="1 2" key="1">
    <citation type="submission" date="2020-02" db="EMBL/GenBank/DDBJ databases">
        <authorList>
            <person name="Ferguson B K."/>
        </authorList>
    </citation>
    <scope>NUCLEOTIDE SEQUENCE [LARGE SCALE GENOMIC DNA]</scope>
</reference>
<dbReference type="EMBL" id="CADCXV010000971">
    <property type="protein sequence ID" value="CAB0039591.1"/>
    <property type="molecule type" value="Genomic_DNA"/>
</dbReference>
<evidence type="ECO:0000313" key="1">
    <source>
        <dbReference type="EMBL" id="CAB0039591.1"/>
    </source>
</evidence>
<sequence length="249" mass="28385">PAKFGCEEVVQRFLELGQGSNLGRTRLRSIRTAALGSDVQPREPWPRLLLRYRAIRIWPTKHRSTALHVICEKYDDDVPRPRVVDVHVYSESATTKYAIGAGQRQETDWTDTVTLCDVAYDKRKRGCRSTVLERAPIRTRPTGKVRTPSAHHRAISSRRCVFASCSSGKAERSRVDVIQTGRATQRYTWPWRVGTRAWPGYCSTKMRIRIWSTRKDRPLCTSACAEIRRYVSGCAVDLRQVVAPNRCPG</sequence>
<gene>
    <name evidence="1" type="ORF">TBRA_LOCUS11330</name>
</gene>
<evidence type="ECO:0000313" key="2">
    <source>
        <dbReference type="Proteomes" id="UP000479190"/>
    </source>
</evidence>
<dbReference type="Proteomes" id="UP000479190">
    <property type="component" value="Unassembled WGS sequence"/>
</dbReference>
<organism evidence="1 2">
    <name type="scientific">Trichogramma brassicae</name>
    <dbReference type="NCBI Taxonomy" id="86971"/>
    <lineage>
        <taxon>Eukaryota</taxon>
        <taxon>Metazoa</taxon>
        <taxon>Ecdysozoa</taxon>
        <taxon>Arthropoda</taxon>
        <taxon>Hexapoda</taxon>
        <taxon>Insecta</taxon>
        <taxon>Pterygota</taxon>
        <taxon>Neoptera</taxon>
        <taxon>Endopterygota</taxon>
        <taxon>Hymenoptera</taxon>
        <taxon>Apocrita</taxon>
        <taxon>Proctotrupomorpha</taxon>
        <taxon>Chalcidoidea</taxon>
        <taxon>Trichogrammatidae</taxon>
        <taxon>Trichogramma</taxon>
    </lineage>
</organism>